<feature type="domain" description="UDENN" evidence="5">
    <location>
        <begin position="1"/>
        <end position="341"/>
    </location>
</feature>
<dbReference type="PANTHER" id="PTHR31017">
    <property type="entry name" value="LATE SECRETORY PATHWAY PROTEIN AVL9-RELATED"/>
    <property type="match status" value="1"/>
</dbReference>
<name>A0A9X0D304_9CNID</name>
<dbReference type="Pfam" id="PF09804">
    <property type="entry name" value="DENND11"/>
    <property type="match status" value="2"/>
</dbReference>
<comment type="similarity">
    <text evidence="1">Belongs to the DENND11 family.</text>
</comment>
<accession>A0A9X0D304</accession>
<evidence type="ECO:0000259" key="5">
    <source>
        <dbReference type="PROSITE" id="PS50211"/>
    </source>
</evidence>
<comment type="caution">
    <text evidence="6">The sequence shown here is derived from an EMBL/GenBank/DDBJ whole genome shotgun (WGS) entry which is preliminary data.</text>
</comment>
<protein>
    <recommendedName>
        <fullName evidence="2">DENN domain-containing protein 11</fullName>
    </recommendedName>
    <alternativeName>
        <fullName evidence="4">Protein LCHN</fullName>
    </alternativeName>
</protein>
<dbReference type="OrthoDB" id="2152680at2759"/>
<dbReference type="GO" id="GO:0005085">
    <property type="term" value="F:guanyl-nucleotide exchange factor activity"/>
    <property type="evidence" value="ECO:0007669"/>
    <property type="project" value="UniProtKB-KW"/>
</dbReference>
<evidence type="ECO:0000313" key="6">
    <source>
        <dbReference type="EMBL" id="KAJ7385020.1"/>
    </source>
</evidence>
<evidence type="ECO:0000256" key="4">
    <source>
        <dbReference type="ARBA" id="ARBA00033400"/>
    </source>
</evidence>
<proteinExistence type="inferred from homology"/>
<keyword evidence="7" id="KW-1185">Reference proteome</keyword>
<dbReference type="PROSITE" id="PS50211">
    <property type="entry name" value="DENN"/>
    <property type="match status" value="1"/>
</dbReference>
<evidence type="ECO:0000313" key="7">
    <source>
        <dbReference type="Proteomes" id="UP001163046"/>
    </source>
</evidence>
<dbReference type="InterPro" id="IPR018626">
    <property type="entry name" value="LCHN/Anr2"/>
</dbReference>
<reference evidence="6" key="1">
    <citation type="submission" date="2023-01" db="EMBL/GenBank/DDBJ databases">
        <title>Genome assembly of the deep-sea coral Lophelia pertusa.</title>
        <authorList>
            <person name="Herrera S."/>
            <person name="Cordes E."/>
        </authorList>
    </citation>
    <scope>NUCLEOTIDE SEQUENCE</scope>
    <source>
        <strain evidence="6">USNM1676648</strain>
        <tissue evidence="6">Polyp</tissue>
    </source>
</reference>
<dbReference type="EMBL" id="MU825883">
    <property type="protein sequence ID" value="KAJ7385020.1"/>
    <property type="molecule type" value="Genomic_DNA"/>
</dbReference>
<dbReference type="AlphaFoldDB" id="A0A9X0D304"/>
<evidence type="ECO:0000256" key="1">
    <source>
        <dbReference type="ARBA" id="ARBA00007629"/>
    </source>
</evidence>
<sequence>MADDGSFLVDFEEVPDVSHDPRPDIPSLSLVKERNSGANFSFLQDTGGISSELERVLPELIIAVFVVQFDTRRGNEIEWKHPKSVDLTGVEFKALASGSHTITKDFIYFKTRDGLYGLSCYERIAVDNVAERGARMKSVGILCAKYTSLHEHMPFLEEEVRTGRVTSVKDHPSSWLFSSVYQVLWRTHICSLEICTVTKRILFFSPPPVGVACYRVYCACLLASHGIPFGFETGSNPLFFTNVCDLSALHEEHKYVACTTEKIFESKLEVYDVYVDNQNIKCKPHLSWIAHFNNADRDRLEDLDTFRREQLYTGGEVTDDEKMYTKFFVNLNNSLFQMLLK</sequence>
<dbReference type="InterPro" id="IPR051731">
    <property type="entry name" value="DENND11/AVL9_GEFs"/>
</dbReference>
<dbReference type="PANTHER" id="PTHR31017:SF2">
    <property type="entry name" value="DENN DOMAIN-CONTAINING PROTEIN 11"/>
    <property type="match status" value="1"/>
</dbReference>
<keyword evidence="3" id="KW-0344">Guanine-nucleotide releasing factor</keyword>
<dbReference type="Proteomes" id="UP001163046">
    <property type="component" value="Unassembled WGS sequence"/>
</dbReference>
<organism evidence="6 7">
    <name type="scientific">Desmophyllum pertusum</name>
    <dbReference type="NCBI Taxonomy" id="174260"/>
    <lineage>
        <taxon>Eukaryota</taxon>
        <taxon>Metazoa</taxon>
        <taxon>Cnidaria</taxon>
        <taxon>Anthozoa</taxon>
        <taxon>Hexacorallia</taxon>
        <taxon>Scleractinia</taxon>
        <taxon>Caryophylliina</taxon>
        <taxon>Caryophylliidae</taxon>
        <taxon>Desmophyllum</taxon>
    </lineage>
</organism>
<dbReference type="InterPro" id="IPR037516">
    <property type="entry name" value="Tripartite_DENN"/>
</dbReference>
<evidence type="ECO:0000256" key="2">
    <source>
        <dbReference type="ARBA" id="ARBA00015743"/>
    </source>
</evidence>
<gene>
    <name evidence="6" type="ORF">OS493_018709</name>
</gene>
<dbReference type="GO" id="GO:0005737">
    <property type="term" value="C:cytoplasm"/>
    <property type="evidence" value="ECO:0007669"/>
    <property type="project" value="TreeGrafter"/>
</dbReference>
<evidence type="ECO:0000256" key="3">
    <source>
        <dbReference type="ARBA" id="ARBA00022658"/>
    </source>
</evidence>